<feature type="compositionally biased region" description="Basic and acidic residues" evidence="5">
    <location>
        <begin position="156"/>
        <end position="172"/>
    </location>
</feature>
<sequence length="352" mass="37183">MLSTVVQLLAIVLGFIALSRSADRLVEVSSTLAFRLGMSTLTIGMTIVAFGTSAPELAVSAVAALEGSGSIAIGNALGSNIINTGMVLSICGLITPLVLSHRILSHEMPLLMAVSGLAFLLMADGMLTRSDGYVLLMGLIVYGVYLTKQNNNQNSEHSDEKSYEGNNEKNNDGSDQEVIILPLNTSRSIFEVVAMLIILIGSSKLLIWGSSELARSFGISEMVIGLTVIAFGTSLPELAAALACVKKGLFDMLLAMIIGSNIFNLLGVLAMPSLLTGDLPLEALAITRDCMAMLGLTSLLLIIAISAMISSRRTFLTDTGKGVKFECTVSRFKSGLILAGFVVYMVALAMTF</sequence>
<feature type="domain" description="Sodium/calcium exchanger membrane region" evidence="7">
    <location>
        <begin position="8"/>
        <end position="146"/>
    </location>
</feature>
<feature type="transmembrane region" description="Helical" evidence="6">
    <location>
        <begin position="252"/>
        <end position="271"/>
    </location>
</feature>
<evidence type="ECO:0000313" key="9">
    <source>
        <dbReference type="Proteomes" id="UP001163255"/>
    </source>
</evidence>
<evidence type="ECO:0000313" key="8">
    <source>
        <dbReference type="EMBL" id="UYM14126.1"/>
    </source>
</evidence>
<keyword evidence="2 6" id="KW-0812">Transmembrane</keyword>
<dbReference type="Pfam" id="PF01699">
    <property type="entry name" value="Na_Ca_ex"/>
    <property type="match status" value="2"/>
</dbReference>
<dbReference type="InterPro" id="IPR004481">
    <property type="entry name" value="K/Na/Ca-exchanger"/>
</dbReference>
<dbReference type="PANTHER" id="PTHR10846">
    <property type="entry name" value="SODIUM/POTASSIUM/CALCIUM EXCHANGER"/>
    <property type="match status" value="1"/>
</dbReference>
<evidence type="ECO:0000256" key="1">
    <source>
        <dbReference type="ARBA" id="ARBA00004141"/>
    </source>
</evidence>
<dbReference type="InterPro" id="IPR004837">
    <property type="entry name" value="NaCa_Exmemb"/>
</dbReference>
<evidence type="ECO:0000256" key="6">
    <source>
        <dbReference type="SAM" id="Phobius"/>
    </source>
</evidence>
<keyword evidence="9" id="KW-1185">Reference proteome</keyword>
<evidence type="ECO:0000256" key="4">
    <source>
        <dbReference type="ARBA" id="ARBA00023136"/>
    </source>
</evidence>
<feature type="transmembrane region" description="Helical" evidence="6">
    <location>
        <begin position="291"/>
        <end position="311"/>
    </location>
</feature>
<keyword evidence="4 6" id="KW-0472">Membrane</keyword>
<accession>A0ABY6GPQ4</accession>
<dbReference type="NCBIfam" id="TIGR00367">
    <property type="entry name" value="calcium/sodium antiporter"/>
    <property type="match status" value="1"/>
</dbReference>
<evidence type="ECO:0000256" key="5">
    <source>
        <dbReference type="SAM" id="MobiDB-lite"/>
    </source>
</evidence>
<dbReference type="Proteomes" id="UP001163255">
    <property type="component" value="Chromosome"/>
</dbReference>
<feature type="transmembrane region" description="Helical" evidence="6">
    <location>
        <begin position="81"/>
        <end position="99"/>
    </location>
</feature>
<dbReference type="RefSeq" id="WP_262595529.1">
    <property type="nucleotide sequence ID" value="NZ_CP103300.1"/>
</dbReference>
<feature type="domain" description="Sodium/calcium exchanger membrane region" evidence="7">
    <location>
        <begin position="192"/>
        <end position="348"/>
    </location>
</feature>
<dbReference type="EMBL" id="CP103300">
    <property type="protein sequence ID" value="UYM14126.1"/>
    <property type="molecule type" value="Genomic_DNA"/>
</dbReference>
<evidence type="ECO:0000259" key="7">
    <source>
        <dbReference type="Pfam" id="PF01699"/>
    </source>
</evidence>
<feature type="transmembrane region" description="Helical" evidence="6">
    <location>
        <begin position="189"/>
        <end position="210"/>
    </location>
</feature>
<comment type="subcellular location">
    <subcellularLocation>
        <location evidence="1">Membrane</location>
        <topology evidence="1">Multi-pass membrane protein</topology>
    </subcellularLocation>
</comment>
<dbReference type="PANTHER" id="PTHR10846:SF8">
    <property type="entry name" value="INNER MEMBRANE PROTEIN YRBG"/>
    <property type="match status" value="1"/>
</dbReference>
<evidence type="ECO:0000256" key="2">
    <source>
        <dbReference type="ARBA" id="ARBA00022692"/>
    </source>
</evidence>
<protein>
    <submittedName>
        <fullName evidence="8">Calcium/sodium antiporter</fullName>
    </submittedName>
</protein>
<feature type="region of interest" description="Disordered" evidence="5">
    <location>
        <begin position="152"/>
        <end position="173"/>
    </location>
</feature>
<organism evidence="8 9">
    <name type="scientific">Endozoicomonas euniceicola</name>
    <dbReference type="NCBI Taxonomy" id="1234143"/>
    <lineage>
        <taxon>Bacteria</taxon>
        <taxon>Pseudomonadati</taxon>
        <taxon>Pseudomonadota</taxon>
        <taxon>Gammaproteobacteria</taxon>
        <taxon>Oceanospirillales</taxon>
        <taxon>Endozoicomonadaceae</taxon>
        <taxon>Endozoicomonas</taxon>
    </lineage>
</organism>
<keyword evidence="3 6" id="KW-1133">Transmembrane helix</keyword>
<reference evidence="8" key="1">
    <citation type="submission" date="2022-10" db="EMBL/GenBank/DDBJ databases">
        <title>Completed Genome Sequence of two octocoral isolated bacterium, Endozoicomonas euniceicola EF212T and Endozoicomonas gorgoniicola PS125T.</title>
        <authorList>
            <person name="Chiou Y.-J."/>
            <person name="Chen Y.-H."/>
        </authorList>
    </citation>
    <scope>NUCLEOTIDE SEQUENCE</scope>
    <source>
        <strain evidence="8">EF212</strain>
    </source>
</reference>
<dbReference type="InterPro" id="IPR044880">
    <property type="entry name" value="NCX_ion-bd_dom_sf"/>
</dbReference>
<dbReference type="Gene3D" id="1.20.1420.30">
    <property type="entry name" value="NCX, central ion-binding region"/>
    <property type="match status" value="2"/>
</dbReference>
<name>A0ABY6GPQ4_9GAMM</name>
<feature type="transmembrane region" description="Helical" evidence="6">
    <location>
        <begin position="222"/>
        <end position="245"/>
    </location>
</feature>
<gene>
    <name evidence="8" type="ORF">NX720_14545</name>
</gene>
<evidence type="ECO:0000256" key="3">
    <source>
        <dbReference type="ARBA" id="ARBA00022989"/>
    </source>
</evidence>
<feature type="transmembrane region" description="Helical" evidence="6">
    <location>
        <begin position="332"/>
        <end position="350"/>
    </location>
</feature>
<feature type="transmembrane region" description="Helical" evidence="6">
    <location>
        <begin position="132"/>
        <end position="148"/>
    </location>
</feature>
<proteinExistence type="predicted"/>